<reference evidence="1" key="1">
    <citation type="submission" date="2018-04" db="EMBL/GenBank/DDBJ databases">
        <title>Transcriptome assembly of Sipha flava.</title>
        <authorList>
            <person name="Scully E.D."/>
            <person name="Geib S.M."/>
            <person name="Palmer N.A."/>
            <person name="Koch K."/>
            <person name="Bradshaw J."/>
            <person name="Heng-Moss T."/>
            <person name="Sarath G."/>
        </authorList>
    </citation>
    <scope>NUCLEOTIDE SEQUENCE</scope>
</reference>
<proteinExistence type="predicted"/>
<protein>
    <submittedName>
        <fullName evidence="1">Uncharacterized protein</fullName>
    </submittedName>
</protein>
<dbReference type="EMBL" id="GGMS01013203">
    <property type="protein sequence ID" value="MBY82406.1"/>
    <property type="molecule type" value="Transcribed_RNA"/>
</dbReference>
<name>A0A2S2QXD1_9HEMI</name>
<gene>
    <name evidence="1" type="ORF">g.110977</name>
</gene>
<dbReference type="AlphaFoldDB" id="A0A2S2QXD1"/>
<accession>A0A2S2QXD1</accession>
<sequence>MMVRYVYDARIYYKNIVCRSRSVSNERQLPLWRISKKKKNEVIIIINIIQVGRFYRRNERAYRFKGPHNETLLYSIENNIFIVGERKSDMVLCAAVTEESGSHYYAAWTITAVRCVRAEVIGGDDGDADPMQTSGGLHTYESRCSAAEDV</sequence>
<organism evidence="1">
    <name type="scientific">Sipha flava</name>
    <name type="common">yellow sugarcane aphid</name>
    <dbReference type="NCBI Taxonomy" id="143950"/>
    <lineage>
        <taxon>Eukaryota</taxon>
        <taxon>Metazoa</taxon>
        <taxon>Ecdysozoa</taxon>
        <taxon>Arthropoda</taxon>
        <taxon>Hexapoda</taxon>
        <taxon>Insecta</taxon>
        <taxon>Pterygota</taxon>
        <taxon>Neoptera</taxon>
        <taxon>Paraneoptera</taxon>
        <taxon>Hemiptera</taxon>
        <taxon>Sternorrhyncha</taxon>
        <taxon>Aphidomorpha</taxon>
        <taxon>Aphidoidea</taxon>
        <taxon>Aphididae</taxon>
        <taxon>Sipha</taxon>
    </lineage>
</organism>
<evidence type="ECO:0000313" key="1">
    <source>
        <dbReference type="EMBL" id="MBY82406.1"/>
    </source>
</evidence>